<feature type="chain" id="PRO_5039151513" description="DUF4352 domain-containing protein" evidence="2">
    <location>
        <begin position="21"/>
        <end position="188"/>
    </location>
</feature>
<evidence type="ECO:0000313" key="4">
    <source>
        <dbReference type="Proteomes" id="UP000462760"/>
    </source>
</evidence>
<feature type="signal peptide" evidence="2">
    <location>
        <begin position="1"/>
        <end position="20"/>
    </location>
</feature>
<evidence type="ECO:0008006" key="5">
    <source>
        <dbReference type="Google" id="ProtNLM"/>
    </source>
</evidence>
<name>A0A844FGT7_9FIRM</name>
<keyword evidence="2" id="KW-0732">Signal</keyword>
<dbReference type="PROSITE" id="PS51257">
    <property type="entry name" value="PROKAR_LIPOPROTEIN"/>
    <property type="match status" value="1"/>
</dbReference>
<evidence type="ECO:0000256" key="1">
    <source>
        <dbReference type="SAM" id="MobiDB-lite"/>
    </source>
</evidence>
<proteinExistence type="predicted"/>
<accession>A0A844FGT7</accession>
<organism evidence="3 4">
    <name type="scientific">Anaerosalibacter bizertensis</name>
    <dbReference type="NCBI Taxonomy" id="932217"/>
    <lineage>
        <taxon>Bacteria</taxon>
        <taxon>Bacillati</taxon>
        <taxon>Bacillota</taxon>
        <taxon>Tissierellia</taxon>
        <taxon>Tissierellales</taxon>
        <taxon>Sporanaerobacteraceae</taxon>
        <taxon>Anaerosalibacter</taxon>
    </lineage>
</organism>
<dbReference type="OrthoDB" id="1908132at2"/>
<feature type="compositionally biased region" description="Basic and acidic residues" evidence="1">
    <location>
        <begin position="38"/>
        <end position="50"/>
    </location>
</feature>
<dbReference type="AlphaFoldDB" id="A0A844FGT7"/>
<evidence type="ECO:0000313" key="3">
    <source>
        <dbReference type="EMBL" id="MSS43162.1"/>
    </source>
</evidence>
<gene>
    <name evidence="3" type="ORF">FYJ27_05375</name>
</gene>
<protein>
    <recommendedName>
        <fullName evidence="5">DUF4352 domain-containing protein</fullName>
    </recommendedName>
</protein>
<dbReference type="Proteomes" id="UP000462760">
    <property type="component" value="Unassembled WGS sequence"/>
</dbReference>
<comment type="caution">
    <text evidence="3">The sequence shown here is derived from an EMBL/GenBank/DDBJ whole genome shotgun (WGS) entry which is preliminary data.</text>
</comment>
<reference evidence="3 4" key="1">
    <citation type="submission" date="2019-08" db="EMBL/GenBank/DDBJ databases">
        <title>In-depth cultivation of the pig gut microbiome towards novel bacterial diversity and tailored functional studies.</title>
        <authorList>
            <person name="Wylensek D."/>
            <person name="Hitch T.C.A."/>
            <person name="Clavel T."/>
        </authorList>
    </citation>
    <scope>NUCLEOTIDE SEQUENCE [LARGE SCALE GENOMIC DNA]</scope>
    <source>
        <strain evidence="3 4">Med78-601-WT-4W-RMD-3</strain>
    </source>
</reference>
<dbReference type="RefSeq" id="WP_154483847.1">
    <property type="nucleotide sequence ID" value="NZ_VULR01000006.1"/>
</dbReference>
<sequence length="188" mass="20875">MKKISLILLITLLSISLVGCQTKTGTETKTNTTEVDAEENKKSKPKKAESEKIYGVGEEAFVLDENGEKAYSLKINGIKIANDFEYKDDFPESNQKQIVEVDYTYENISKDDEVGLYIHGADLQVVDTTGAVSEGSSMFPKQQPQEINPGTNCTVQAYHGLANESDKVKVIFKSEMYDTTLTFEVPVE</sequence>
<feature type="region of interest" description="Disordered" evidence="1">
    <location>
        <begin position="28"/>
        <end position="50"/>
    </location>
</feature>
<dbReference type="EMBL" id="VULR01000006">
    <property type="protein sequence ID" value="MSS43162.1"/>
    <property type="molecule type" value="Genomic_DNA"/>
</dbReference>
<evidence type="ECO:0000256" key="2">
    <source>
        <dbReference type="SAM" id="SignalP"/>
    </source>
</evidence>